<dbReference type="AlphaFoldDB" id="A0A923PEU4"/>
<feature type="domain" description="Signal transduction histidine kinase internal region" evidence="3">
    <location>
        <begin position="160"/>
        <end position="239"/>
    </location>
</feature>
<evidence type="ECO:0000256" key="1">
    <source>
        <dbReference type="SAM" id="Phobius"/>
    </source>
</evidence>
<protein>
    <submittedName>
        <fullName evidence="4">Histidine kinase</fullName>
    </submittedName>
</protein>
<dbReference type="GO" id="GO:0000155">
    <property type="term" value="F:phosphorelay sensor kinase activity"/>
    <property type="evidence" value="ECO:0007669"/>
    <property type="project" value="InterPro"/>
</dbReference>
<dbReference type="PANTHER" id="PTHR34220:SF7">
    <property type="entry name" value="SENSOR HISTIDINE KINASE YPDA"/>
    <property type="match status" value="1"/>
</dbReference>
<sequence length="376" mass="42680">MTHSPRSATLREWLLLFLLYLGFAGFYMFSLYLSFTSQYADARPSWGIIYLDYPLKALFTVPVCYLTFRVFGHWRLDTKLLLNLVLMPFWIKGWQLTYYWIIDNWTEKNHLSGSGEWWDVYIPGLFYTLQFGIFHAWHYYHNFTRTEMARVENAQLALQSELNALKAQLNPHFLYNSLNAISASTGPGQEDTRRMIAQLSDLFRYQLVANRREYVALGEELDFVSDYLRLEQARFGERITFSILVAPDDPLRQALVPPLLLQPLVENAVRHGIAPSIIGGEVVIAASASGEALTLSVFNTGKPCDVAKTEHSAGYGLANTRRRLALLYGSSLSIYSDSAGTHCVFTIPLRYAPDRIIDRRRSPGPETAPGVLASVS</sequence>
<comment type="caution">
    <text evidence="4">The sequence shown here is derived from an EMBL/GenBank/DDBJ whole genome shotgun (WGS) entry which is preliminary data.</text>
</comment>
<name>A0A923PEU4_9BACT</name>
<organism evidence="4 5">
    <name type="scientific">Neolewinella lacunae</name>
    <dbReference type="NCBI Taxonomy" id="1517758"/>
    <lineage>
        <taxon>Bacteria</taxon>
        <taxon>Pseudomonadati</taxon>
        <taxon>Bacteroidota</taxon>
        <taxon>Saprospiria</taxon>
        <taxon>Saprospirales</taxon>
        <taxon>Lewinellaceae</taxon>
        <taxon>Neolewinella</taxon>
    </lineage>
</organism>
<dbReference type="Pfam" id="PF02518">
    <property type="entry name" value="HATPase_c"/>
    <property type="match status" value="1"/>
</dbReference>
<accession>A0A923PEU4</accession>
<feature type="transmembrane region" description="Helical" evidence="1">
    <location>
        <begin position="80"/>
        <end position="101"/>
    </location>
</feature>
<evidence type="ECO:0000313" key="4">
    <source>
        <dbReference type="EMBL" id="MBC6992813.1"/>
    </source>
</evidence>
<dbReference type="EMBL" id="JACSIT010000038">
    <property type="protein sequence ID" value="MBC6992813.1"/>
    <property type="molecule type" value="Genomic_DNA"/>
</dbReference>
<evidence type="ECO:0000259" key="3">
    <source>
        <dbReference type="Pfam" id="PF06580"/>
    </source>
</evidence>
<keyword evidence="1" id="KW-0472">Membrane</keyword>
<dbReference type="Pfam" id="PF06580">
    <property type="entry name" value="His_kinase"/>
    <property type="match status" value="1"/>
</dbReference>
<keyword evidence="4" id="KW-0418">Kinase</keyword>
<dbReference type="GO" id="GO:0016020">
    <property type="term" value="C:membrane"/>
    <property type="evidence" value="ECO:0007669"/>
    <property type="project" value="InterPro"/>
</dbReference>
<keyword evidence="1" id="KW-0812">Transmembrane</keyword>
<reference evidence="4" key="1">
    <citation type="submission" date="2020-08" db="EMBL/GenBank/DDBJ databases">
        <title>Lewinella bacteria from marine environments.</title>
        <authorList>
            <person name="Zhong Y."/>
        </authorList>
    </citation>
    <scope>NUCLEOTIDE SEQUENCE</scope>
    <source>
        <strain evidence="4">KCTC 42187</strain>
    </source>
</reference>
<dbReference type="InterPro" id="IPR003594">
    <property type="entry name" value="HATPase_dom"/>
</dbReference>
<dbReference type="InterPro" id="IPR010559">
    <property type="entry name" value="Sig_transdc_His_kin_internal"/>
</dbReference>
<feature type="transmembrane region" description="Helical" evidence="1">
    <location>
        <begin position="47"/>
        <end position="68"/>
    </location>
</feature>
<dbReference type="PANTHER" id="PTHR34220">
    <property type="entry name" value="SENSOR HISTIDINE KINASE YPDA"/>
    <property type="match status" value="1"/>
</dbReference>
<proteinExistence type="predicted"/>
<dbReference type="SUPFAM" id="SSF55874">
    <property type="entry name" value="ATPase domain of HSP90 chaperone/DNA topoisomerase II/histidine kinase"/>
    <property type="match status" value="1"/>
</dbReference>
<dbReference type="InterPro" id="IPR050640">
    <property type="entry name" value="Bact_2-comp_sensor_kinase"/>
</dbReference>
<keyword evidence="1" id="KW-1133">Transmembrane helix</keyword>
<dbReference type="InterPro" id="IPR036890">
    <property type="entry name" value="HATPase_C_sf"/>
</dbReference>
<keyword evidence="4" id="KW-0808">Transferase</keyword>
<dbReference type="Proteomes" id="UP000650081">
    <property type="component" value="Unassembled WGS sequence"/>
</dbReference>
<evidence type="ECO:0000259" key="2">
    <source>
        <dbReference type="Pfam" id="PF02518"/>
    </source>
</evidence>
<feature type="domain" description="Histidine kinase/HSP90-like ATPase" evidence="2">
    <location>
        <begin position="260"/>
        <end position="350"/>
    </location>
</feature>
<keyword evidence="5" id="KW-1185">Reference proteome</keyword>
<feature type="transmembrane region" description="Helical" evidence="1">
    <location>
        <begin position="12"/>
        <end position="35"/>
    </location>
</feature>
<gene>
    <name evidence="4" type="ORF">H9S92_01440</name>
</gene>
<dbReference type="Gene3D" id="3.30.565.10">
    <property type="entry name" value="Histidine kinase-like ATPase, C-terminal domain"/>
    <property type="match status" value="1"/>
</dbReference>
<dbReference type="RefSeq" id="WP_187464950.1">
    <property type="nucleotide sequence ID" value="NZ_JACSIT010000038.1"/>
</dbReference>
<feature type="transmembrane region" description="Helical" evidence="1">
    <location>
        <begin position="121"/>
        <end position="140"/>
    </location>
</feature>
<evidence type="ECO:0000313" key="5">
    <source>
        <dbReference type="Proteomes" id="UP000650081"/>
    </source>
</evidence>